<dbReference type="PANTHER" id="PTHR10131">
    <property type="entry name" value="TNF RECEPTOR ASSOCIATED FACTOR"/>
    <property type="match status" value="1"/>
</dbReference>
<gene>
    <name evidence="3" type="ORF">pdam_00001395</name>
</gene>
<dbReference type="Gene3D" id="2.60.210.10">
    <property type="entry name" value="Apoptosis, Tumor Necrosis Factor Receptor Associated Protein 2, Chain A"/>
    <property type="match status" value="1"/>
</dbReference>
<name>A0A3M6V3M2_POCDA</name>
<dbReference type="Proteomes" id="UP000275408">
    <property type="component" value="Unassembled WGS sequence"/>
</dbReference>
<feature type="region of interest" description="Disordered" evidence="1">
    <location>
        <begin position="88"/>
        <end position="134"/>
    </location>
</feature>
<evidence type="ECO:0000256" key="1">
    <source>
        <dbReference type="SAM" id="MobiDB-lite"/>
    </source>
</evidence>
<dbReference type="GO" id="GO:0031663">
    <property type="term" value="P:lipopolysaccharide-mediated signaling pathway"/>
    <property type="evidence" value="ECO:0007669"/>
    <property type="project" value="TreeGrafter"/>
</dbReference>
<dbReference type="OrthoDB" id="5985106at2759"/>
<evidence type="ECO:0000259" key="2">
    <source>
        <dbReference type="Pfam" id="PF21355"/>
    </source>
</evidence>
<accession>A0A3M6V3M2</accession>
<evidence type="ECO:0000313" key="3">
    <source>
        <dbReference type="EMBL" id="RMX60505.1"/>
    </source>
</evidence>
<keyword evidence="4" id="KW-1185">Reference proteome</keyword>
<feature type="domain" description="TRAF1-6 MATH" evidence="2">
    <location>
        <begin position="231"/>
        <end position="349"/>
    </location>
</feature>
<feature type="region of interest" description="Disordered" evidence="1">
    <location>
        <begin position="1"/>
        <end position="56"/>
    </location>
</feature>
<evidence type="ECO:0000313" key="4">
    <source>
        <dbReference type="Proteomes" id="UP000275408"/>
    </source>
</evidence>
<dbReference type="GO" id="GO:0043122">
    <property type="term" value="P:regulation of canonical NF-kappaB signal transduction"/>
    <property type="evidence" value="ECO:0007669"/>
    <property type="project" value="TreeGrafter"/>
</dbReference>
<dbReference type="STRING" id="46731.A0A3M6V3M2"/>
<dbReference type="GO" id="GO:0061630">
    <property type="term" value="F:ubiquitin protein ligase activity"/>
    <property type="evidence" value="ECO:0007669"/>
    <property type="project" value="TreeGrafter"/>
</dbReference>
<dbReference type="GO" id="GO:0045087">
    <property type="term" value="P:innate immune response"/>
    <property type="evidence" value="ECO:0007669"/>
    <property type="project" value="TreeGrafter"/>
</dbReference>
<dbReference type="AlphaFoldDB" id="A0A3M6V3M2"/>
<sequence length="354" mass="39369">MEHFDTRRNLARFSAGRDNELPDSEAQALLFSDDGTSGEASFFAGEVNLPPDSTADRDQVQLLEPGTGDEALDVFHSIQVENLLSDQQVETPEPPTYQQGDCVLHNGLSSPTPEPAVQDAPPPEDSQVESDQDVRGSYLVQGTSELRLLRGCDDQPRCQQQTSDFQVNSVSSLGENDQAIEQSCTMQELRLAKPQKATKGMHARDAFFIAEITEVNQHRHVDANGGTTAVFTCPIKTDRYGYKLGLRIHLNGVGDGRGRFVAIFVHMMMGKYDNFQVRWPFTQRITLSIIDQSGADRHLSQILQAQPNMIAFQKPTEQISRKGCGFVNFASIEEAFSHAYVKDDKLFLKIEFSP</sequence>
<protein>
    <recommendedName>
        <fullName evidence="2">TRAF1-6 MATH domain-containing protein</fullName>
    </recommendedName>
</protein>
<dbReference type="InterPro" id="IPR049342">
    <property type="entry name" value="TRAF1-6_MATH_dom"/>
</dbReference>
<comment type="caution">
    <text evidence="3">The sequence shown here is derived from an EMBL/GenBank/DDBJ whole genome shotgun (WGS) entry which is preliminary data.</text>
</comment>
<dbReference type="Pfam" id="PF21355">
    <property type="entry name" value="TRAF-mep_MATH"/>
    <property type="match status" value="1"/>
</dbReference>
<dbReference type="EMBL" id="RCHS01000141">
    <property type="protein sequence ID" value="RMX60505.1"/>
    <property type="molecule type" value="Genomic_DNA"/>
</dbReference>
<proteinExistence type="predicted"/>
<reference evidence="3 4" key="1">
    <citation type="journal article" date="2018" name="Sci. Rep.">
        <title>Comparative analysis of the Pocillopora damicornis genome highlights role of immune system in coral evolution.</title>
        <authorList>
            <person name="Cunning R."/>
            <person name="Bay R.A."/>
            <person name="Gillette P."/>
            <person name="Baker A.C."/>
            <person name="Traylor-Knowles N."/>
        </authorList>
    </citation>
    <scope>NUCLEOTIDE SEQUENCE [LARGE SCALE GENOMIC DNA]</scope>
    <source>
        <strain evidence="3">RSMAS</strain>
        <tissue evidence="3">Whole animal</tissue>
    </source>
</reference>
<dbReference type="SUPFAM" id="SSF49599">
    <property type="entry name" value="TRAF domain-like"/>
    <property type="match status" value="1"/>
</dbReference>
<dbReference type="PANTHER" id="PTHR10131:SF152">
    <property type="entry name" value="TNF RECEPTOR-ASSOCIATED FACTOR 6"/>
    <property type="match status" value="1"/>
</dbReference>
<organism evidence="3 4">
    <name type="scientific">Pocillopora damicornis</name>
    <name type="common">Cauliflower coral</name>
    <name type="synonym">Millepora damicornis</name>
    <dbReference type="NCBI Taxonomy" id="46731"/>
    <lineage>
        <taxon>Eukaryota</taxon>
        <taxon>Metazoa</taxon>
        <taxon>Cnidaria</taxon>
        <taxon>Anthozoa</taxon>
        <taxon>Hexacorallia</taxon>
        <taxon>Scleractinia</taxon>
        <taxon>Astrocoeniina</taxon>
        <taxon>Pocilloporidae</taxon>
        <taxon>Pocillopora</taxon>
    </lineage>
</organism>
<dbReference type="InterPro" id="IPR008974">
    <property type="entry name" value="TRAF-like"/>
</dbReference>